<dbReference type="EMBL" id="VSSQ01002813">
    <property type="protein sequence ID" value="MPM17525.1"/>
    <property type="molecule type" value="Genomic_DNA"/>
</dbReference>
<dbReference type="InterPro" id="IPR001647">
    <property type="entry name" value="HTH_TetR"/>
</dbReference>
<evidence type="ECO:0000256" key="1">
    <source>
        <dbReference type="ARBA" id="ARBA00023125"/>
    </source>
</evidence>
<organism evidence="3">
    <name type="scientific">bioreactor metagenome</name>
    <dbReference type="NCBI Taxonomy" id="1076179"/>
    <lineage>
        <taxon>unclassified sequences</taxon>
        <taxon>metagenomes</taxon>
        <taxon>ecological metagenomes</taxon>
    </lineage>
</organism>
<dbReference type="PROSITE" id="PS50977">
    <property type="entry name" value="HTH_TETR_2"/>
    <property type="match status" value="1"/>
</dbReference>
<feature type="domain" description="HTH tetR-type" evidence="2">
    <location>
        <begin position="2"/>
        <end position="62"/>
    </location>
</feature>
<proteinExistence type="predicted"/>
<dbReference type="Pfam" id="PF00440">
    <property type="entry name" value="TetR_N"/>
    <property type="match status" value="1"/>
</dbReference>
<dbReference type="AlphaFoldDB" id="A0A644XN05"/>
<dbReference type="SUPFAM" id="SSF46689">
    <property type="entry name" value="Homeodomain-like"/>
    <property type="match status" value="1"/>
</dbReference>
<evidence type="ECO:0000259" key="2">
    <source>
        <dbReference type="PROSITE" id="PS50977"/>
    </source>
</evidence>
<keyword evidence="1" id="KW-0238">DNA-binding</keyword>
<accession>A0A644XN05</accession>
<dbReference type="PROSITE" id="PS01081">
    <property type="entry name" value="HTH_TETR_1"/>
    <property type="match status" value="1"/>
</dbReference>
<name>A0A644XN05_9ZZZZ</name>
<comment type="caution">
    <text evidence="3">The sequence shown here is derived from an EMBL/GenBank/DDBJ whole genome shotgun (WGS) entry which is preliminary data.</text>
</comment>
<dbReference type="Gene3D" id="1.10.357.10">
    <property type="entry name" value="Tetracycline Repressor, domain 2"/>
    <property type="match status" value="1"/>
</dbReference>
<dbReference type="PRINTS" id="PR00455">
    <property type="entry name" value="HTHTETR"/>
</dbReference>
<dbReference type="InterPro" id="IPR036271">
    <property type="entry name" value="Tet_transcr_reg_TetR-rel_C_sf"/>
</dbReference>
<sequence length="203" mass="23705">MHETRDLILSTSFKLFLQKSYKDVTMRELVAKTGLSKGAFYHYFASKEELFIEVVNTFFLTTPYKLYGELVNLSLYDFYHGFNKKMEEFVSFLLSQADCENGEKIEGITYYYMAFDAISRFPDFKAKMAAYHKKESEMWTQVIKNARENGEIEATISDEYLARVFVNATDGTAVPFILEGKIEELCPEILKLWDAIYEIIRKK</sequence>
<dbReference type="SUPFAM" id="SSF48498">
    <property type="entry name" value="Tetracyclin repressor-like, C-terminal domain"/>
    <property type="match status" value="1"/>
</dbReference>
<protein>
    <recommendedName>
        <fullName evidence="2">HTH tetR-type domain-containing protein</fullName>
    </recommendedName>
</protein>
<dbReference type="InterPro" id="IPR009057">
    <property type="entry name" value="Homeodomain-like_sf"/>
</dbReference>
<dbReference type="PANTHER" id="PTHR43479:SF11">
    <property type="entry name" value="ACREF_ENVCD OPERON REPRESSOR-RELATED"/>
    <property type="match status" value="1"/>
</dbReference>
<gene>
    <name evidence="3" type="ORF">SDC9_63920</name>
</gene>
<dbReference type="PANTHER" id="PTHR43479">
    <property type="entry name" value="ACREF/ENVCD OPERON REPRESSOR-RELATED"/>
    <property type="match status" value="1"/>
</dbReference>
<dbReference type="InterPro" id="IPR023772">
    <property type="entry name" value="DNA-bd_HTH_TetR-type_CS"/>
</dbReference>
<dbReference type="GO" id="GO:0003677">
    <property type="term" value="F:DNA binding"/>
    <property type="evidence" value="ECO:0007669"/>
    <property type="project" value="UniProtKB-KW"/>
</dbReference>
<reference evidence="3" key="1">
    <citation type="submission" date="2019-08" db="EMBL/GenBank/DDBJ databases">
        <authorList>
            <person name="Kucharzyk K."/>
            <person name="Murdoch R.W."/>
            <person name="Higgins S."/>
            <person name="Loffler F."/>
        </authorList>
    </citation>
    <scope>NUCLEOTIDE SEQUENCE</scope>
</reference>
<evidence type="ECO:0000313" key="3">
    <source>
        <dbReference type="EMBL" id="MPM17525.1"/>
    </source>
</evidence>
<dbReference type="InterPro" id="IPR050624">
    <property type="entry name" value="HTH-type_Tx_Regulator"/>
</dbReference>